<evidence type="ECO:0000256" key="1">
    <source>
        <dbReference type="ARBA" id="ARBA00009437"/>
    </source>
</evidence>
<evidence type="ECO:0000256" key="3">
    <source>
        <dbReference type="ARBA" id="ARBA00023125"/>
    </source>
</evidence>
<reference evidence="6 7" key="1">
    <citation type="submission" date="2019-10" db="EMBL/GenBank/DDBJ databases">
        <title>Vibrio sp. nov. isolated from a shrimp pond.</title>
        <authorList>
            <person name="Gomez-Gil B."/>
            <person name="Enciso-Ibarra J."/>
            <person name="Enciso-Ibarra K."/>
            <person name="Bolan-Mejia C."/>
        </authorList>
    </citation>
    <scope>NUCLEOTIDE SEQUENCE [LARGE SCALE GENOMIC DNA]</scope>
    <source>
        <strain evidence="6 7">CAIM 722</strain>
    </source>
</reference>
<dbReference type="Pfam" id="PF00126">
    <property type="entry name" value="HTH_1"/>
    <property type="match status" value="1"/>
</dbReference>
<dbReference type="SUPFAM" id="SSF53850">
    <property type="entry name" value="Periplasmic binding protein-like II"/>
    <property type="match status" value="1"/>
</dbReference>
<feature type="domain" description="HTH lysR-type" evidence="5">
    <location>
        <begin position="1"/>
        <end position="58"/>
    </location>
</feature>
<organism evidence="6 7">
    <name type="scientific">Vibrio eleionomae</name>
    <dbReference type="NCBI Taxonomy" id="2653505"/>
    <lineage>
        <taxon>Bacteria</taxon>
        <taxon>Pseudomonadati</taxon>
        <taxon>Pseudomonadota</taxon>
        <taxon>Gammaproteobacteria</taxon>
        <taxon>Vibrionales</taxon>
        <taxon>Vibrionaceae</taxon>
        <taxon>Vibrio</taxon>
    </lineage>
</organism>
<comment type="caution">
    <text evidence="6">The sequence shown here is derived from an EMBL/GenBank/DDBJ whole genome shotgun (WGS) entry which is preliminary data.</text>
</comment>
<evidence type="ECO:0000256" key="2">
    <source>
        <dbReference type="ARBA" id="ARBA00023015"/>
    </source>
</evidence>
<name>A0A7X4RWQ8_9VIBR</name>
<dbReference type="InterPro" id="IPR005119">
    <property type="entry name" value="LysR_subst-bd"/>
</dbReference>
<accession>A0A7X4RWQ8</accession>
<protein>
    <submittedName>
        <fullName evidence="6">LysR family transcriptional regulator</fullName>
    </submittedName>
</protein>
<evidence type="ECO:0000259" key="5">
    <source>
        <dbReference type="PROSITE" id="PS50931"/>
    </source>
</evidence>
<keyword evidence="3" id="KW-0238">DNA-binding</keyword>
<dbReference type="InterPro" id="IPR036390">
    <property type="entry name" value="WH_DNA-bd_sf"/>
</dbReference>
<dbReference type="RefSeq" id="WP_161158114.1">
    <property type="nucleotide sequence ID" value="NZ_WEKT01000063.1"/>
</dbReference>
<dbReference type="SUPFAM" id="SSF46785">
    <property type="entry name" value="Winged helix' DNA-binding domain"/>
    <property type="match status" value="1"/>
</dbReference>
<dbReference type="Proteomes" id="UP000462621">
    <property type="component" value="Unassembled WGS sequence"/>
</dbReference>
<dbReference type="PROSITE" id="PS50931">
    <property type="entry name" value="HTH_LYSR"/>
    <property type="match status" value="1"/>
</dbReference>
<comment type="similarity">
    <text evidence="1">Belongs to the LysR transcriptional regulatory family.</text>
</comment>
<dbReference type="InterPro" id="IPR036388">
    <property type="entry name" value="WH-like_DNA-bd_sf"/>
</dbReference>
<dbReference type="EMBL" id="WEKT01000063">
    <property type="protein sequence ID" value="MZI95620.1"/>
    <property type="molecule type" value="Genomic_DNA"/>
</dbReference>
<dbReference type="Gene3D" id="1.10.10.10">
    <property type="entry name" value="Winged helix-like DNA-binding domain superfamily/Winged helix DNA-binding domain"/>
    <property type="match status" value="1"/>
</dbReference>
<keyword evidence="7" id="KW-1185">Reference proteome</keyword>
<dbReference type="AlphaFoldDB" id="A0A7X4RWQ8"/>
<dbReference type="PANTHER" id="PTHR30126:SF77">
    <property type="entry name" value="TRANSCRIPTIONAL REGULATORY PROTEIN"/>
    <property type="match status" value="1"/>
</dbReference>
<evidence type="ECO:0000256" key="4">
    <source>
        <dbReference type="ARBA" id="ARBA00023163"/>
    </source>
</evidence>
<sequence length="290" mass="31929">MTFEQLRTFARVVKLGGIRKAALEMNISQPAISARISALEEELGIPLLHRLTSGISPTKEGLRLLAHAQKIEADMANIKTEMTQNENIVGILRIGVAETIAHSWLSPFLKKLRQIYPKLVVELSVDVSNNLRDHLLNRQLDLAVLMGPLVEGNVENRLLPTFALDWYCSAAENITSLLDSPIISFARASRPYQELNAELLSRYGDSGQIFSSTSLSASLEMVANGIGVGTLPVCLATSLLQSGKIKTYDPGWTLTNLQFTASYLNDPRDDTVIKIADMMEATAQEYAENQ</sequence>
<gene>
    <name evidence="6" type="ORF">F9817_20780</name>
</gene>
<dbReference type="GO" id="GO:0003700">
    <property type="term" value="F:DNA-binding transcription factor activity"/>
    <property type="evidence" value="ECO:0007669"/>
    <property type="project" value="InterPro"/>
</dbReference>
<dbReference type="FunFam" id="1.10.10.10:FF:000001">
    <property type="entry name" value="LysR family transcriptional regulator"/>
    <property type="match status" value="1"/>
</dbReference>
<dbReference type="GO" id="GO:0000976">
    <property type="term" value="F:transcription cis-regulatory region binding"/>
    <property type="evidence" value="ECO:0007669"/>
    <property type="project" value="TreeGrafter"/>
</dbReference>
<dbReference type="CDD" id="cd05466">
    <property type="entry name" value="PBP2_LTTR_substrate"/>
    <property type="match status" value="1"/>
</dbReference>
<dbReference type="InterPro" id="IPR000847">
    <property type="entry name" value="LysR_HTH_N"/>
</dbReference>
<keyword evidence="2" id="KW-0805">Transcription regulation</keyword>
<evidence type="ECO:0000313" key="6">
    <source>
        <dbReference type="EMBL" id="MZI95620.1"/>
    </source>
</evidence>
<dbReference type="PRINTS" id="PR00039">
    <property type="entry name" value="HTHLYSR"/>
</dbReference>
<dbReference type="Gene3D" id="3.40.190.10">
    <property type="entry name" value="Periplasmic binding protein-like II"/>
    <property type="match status" value="2"/>
</dbReference>
<proteinExistence type="inferred from homology"/>
<dbReference type="PANTHER" id="PTHR30126">
    <property type="entry name" value="HTH-TYPE TRANSCRIPTIONAL REGULATOR"/>
    <property type="match status" value="1"/>
</dbReference>
<keyword evidence="4" id="KW-0804">Transcription</keyword>
<evidence type="ECO:0000313" key="7">
    <source>
        <dbReference type="Proteomes" id="UP000462621"/>
    </source>
</evidence>
<dbReference type="Pfam" id="PF03466">
    <property type="entry name" value="LysR_substrate"/>
    <property type="match status" value="1"/>
</dbReference>